<dbReference type="RefSeq" id="WP_110264369.1">
    <property type="nucleotide sequence ID" value="NZ_CAKZQT010000013.1"/>
</dbReference>
<comment type="caution">
    <text evidence="3">The sequence shown here is derived from an EMBL/GenBank/DDBJ whole genome shotgun (WGS) entry which is preliminary data.</text>
</comment>
<dbReference type="Proteomes" id="UP000248330">
    <property type="component" value="Unassembled WGS sequence"/>
</dbReference>
<dbReference type="OrthoDB" id="9800167at2"/>
<organism evidence="3 4">
    <name type="scientific">Sinimarinibacterium flocculans</name>
    <dbReference type="NCBI Taxonomy" id="985250"/>
    <lineage>
        <taxon>Bacteria</taxon>
        <taxon>Pseudomonadati</taxon>
        <taxon>Pseudomonadota</taxon>
        <taxon>Gammaproteobacteria</taxon>
        <taxon>Nevskiales</taxon>
        <taxon>Nevskiaceae</taxon>
        <taxon>Sinimarinibacterium</taxon>
    </lineage>
</organism>
<dbReference type="AlphaFoldDB" id="A0A318EF19"/>
<gene>
    <name evidence="3" type="ORF">C8D93_102461</name>
</gene>
<proteinExistence type="predicted"/>
<evidence type="ECO:0000313" key="4">
    <source>
        <dbReference type="Proteomes" id="UP000248330"/>
    </source>
</evidence>
<dbReference type="EMBL" id="QICN01000002">
    <property type="protein sequence ID" value="PXV70602.1"/>
    <property type="molecule type" value="Genomic_DNA"/>
</dbReference>
<keyword evidence="1" id="KW-0812">Transmembrane</keyword>
<keyword evidence="1" id="KW-1133">Transmembrane helix</keyword>
<reference evidence="3 4" key="1">
    <citation type="submission" date="2018-04" db="EMBL/GenBank/DDBJ databases">
        <title>Genomic Encyclopedia of Type Strains, Phase IV (KMG-IV): sequencing the most valuable type-strain genomes for metagenomic binning, comparative biology and taxonomic classification.</title>
        <authorList>
            <person name="Goeker M."/>
        </authorList>
    </citation>
    <scope>NUCLEOTIDE SEQUENCE [LARGE SCALE GENOMIC DNA]</scope>
    <source>
        <strain evidence="3 4">DSM 104150</strain>
    </source>
</reference>
<keyword evidence="1" id="KW-0472">Membrane</keyword>
<dbReference type="CDD" id="cd03510">
    <property type="entry name" value="Rhizobitoxine-FADS-like"/>
    <property type="match status" value="1"/>
</dbReference>
<dbReference type="PANTHER" id="PTHR12879:SF8">
    <property type="entry name" value="SPHINGOLIPID DELTA(4)-DESATURASE DES1"/>
    <property type="match status" value="1"/>
</dbReference>
<dbReference type="InterPro" id="IPR005804">
    <property type="entry name" value="FA_desaturase_dom"/>
</dbReference>
<accession>A0A318EF19</accession>
<evidence type="ECO:0000313" key="3">
    <source>
        <dbReference type="EMBL" id="PXV70602.1"/>
    </source>
</evidence>
<evidence type="ECO:0000256" key="1">
    <source>
        <dbReference type="SAM" id="Phobius"/>
    </source>
</evidence>
<dbReference type="GO" id="GO:0046513">
    <property type="term" value="P:ceramide biosynthetic process"/>
    <property type="evidence" value="ECO:0007669"/>
    <property type="project" value="TreeGrafter"/>
</dbReference>
<protein>
    <submittedName>
        <fullName evidence="3">Fatty acid desaturase</fullName>
    </submittedName>
</protein>
<dbReference type="GO" id="GO:0016020">
    <property type="term" value="C:membrane"/>
    <property type="evidence" value="ECO:0007669"/>
    <property type="project" value="GOC"/>
</dbReference>
<feature type="transmembrane region" description="Helical" evidence="1">
    <location>
        <begin position="59"/>
        <end position="77"/>
    </location>
</feature>
<dbReference type="GO" id="GO:0042284">
    <property type="term" value="F:sphingolipid delta-4 desaturase activity"/>
    <property type="evidence" value="ECO:0007669"/>
    <property type="project" value="TreeGrafter"/>
</dbReference>
<sequence length="324" mass="36594">MNDANPTTRLRPRDLFTPEQIAHLTARSDLRGAWMVLSTWATIAACFAVLAIWPSVWTFLAAVFVLGGRQLALAILAHEAAHRLLFRTPQLNEWIGDWLCARPIWNDVPRYRQHHLRHHTQTGTEADPDLSLVAPFPTTRRSLVKKALRDLSGQTAVRRIGAQVLMDIGVFDYTVAATVTRRPRGERRWTDYALEGLRNMTPMLAVNAALFGVLHALGIGWTFWAWVAAYMTTFSLFIRIRSIAEHACMERSADMLRNTRTTRAGWLARLTVAPMNVNYHQEHHLMASVPCYRLPQMHRLLRANGVVDAPGSYLDVMRAAGARG</sequence>
<keyword evidence="4" id="KW-1185">Reference proteome</keyword>
<dbReference type="PANTHER" id="PTHR12879">
    <property type="entry name" value="SPHINGOLIPID DELTA 4 DESATURASE/C-4 HYDROXYLASE PROTEIN DES2"/>
    <property type="match status" value="1"/>
</dbReference>
<evidence type="ECO:0000259" key="2">
    <source>
        <dbReference type="Pfam" id="PF00487"/>
    </source>
</evidence>
<feature type="transmembrane region" description="Helical" evidence="1">
    <location>
        <begin position="33"/>
        <end position="53"/>
    </location>
</feature>
<name>A0A318EF19_9GAMM</name>
<feature type="domain" description="Fatty acid desaturase" evidence="2">
    <location>
        <begin position="56"/>
        <end position="303"/>
    </location>
</feature>
<dbReference type="Pfam" id="PF00487">
    <property type="entry name" value="FA_desaturase"/>
    <property type="match status" value="1"/>
</dbReference>